<protein>
    <submittedName>
        <fullName evidence="1">Uncharacterized protein</fullName>
    </submittedName>
</protein>
<accession>A0ABY1BG20</accession>
<comment type="caution">
    <text evidence="1">The sequence shown here is derived from an EMBL/GenBank/DDBJ whole genome shotgun (WGS) entry which is preliminary data.</text>
</comment>
<evidence type="ECO:0000313" key="1">
    <source>
        <dbReference type="EMBL" id="SEQ76545.1"/>
    </source>
</evidence>
<reference evidence="1 2" key="1">
    <citation type="submission" date="2016-10" db="EMBL/GenBank/DDBJ databases">
        <authorList>
            <person name="Varghese N."/>
            <person name="Submissions S."/>
        </authorList>
    </citation>
    <scope>NUCLEOTIDE SEQUENCE [LARGE SCALE GENOMIC DNA]</scope>
    <source>
        <strain evidence="1 2">CIP 109853</strain>
    </source>
</reference>
<dbReference type="Proteomes" id="UP000198512">
    <property type="component" value="Unassembled WGS sequence"/>
</dbReference>
<sequence>MIKQKLLRGAALDEAIDTLLAEMISLGLESAPISRSEVQKRLGLTSRATLVGKRGESIDQARVVQLKESGKDPDRERRRRTFEERIKYLQSENADLLKQRDQLFEALCLISHRCLVRGLDVEEVLAPLRKYSAGST</sequence>
<gene>
    <name evidence="1" type="ORF">SAMN05216600_109175</name>
</gene>
<evidence type="ECO:0000313" key="2">
    <source>
        <dbReference type="Proteomes" id="UP000198512"/>
    </source>
</evidence>
<dbReference type="EMBL" id="FOFP01000009">
    <property type="protein sequence ID" value="SEQ76545.1"/>
    <property type="molecule type" value="Genomic_DNA"/>
</dbReference>
<dbReference type="RefSeq" id="WP_069517182.1">
    <property type="nucleotide sequence ID" value="NZ_FOFP01000009.1"/>
</dbReference>
<keyword evidence="2" id="KW-1185">Reference proteome</keyword>
<organism evidence="1 2">
    <name type="scientific">Pseudomonas cuatrocienegasensis</name>
    <dbReference type="NCBI Taxonomy" id="543360"/>
    <lineage>
        <taxon>Bacteria</taxon>
        <taxon>Pseudomonadati</taxon>
        <taxon>Pseudomonadota</taxon>
        <taxon>Gammaproteobacteria</taxon>
        <taxon>Pseudomonadales</taxon>
        <taxon>Pseudomonadaceae</taxon>
        <taxon>Pseudomonas</taxon>
    </lineage>
</organism>
<name>A0ABY1BG20_9PSED</name>
<proteinExistence type="predicted"/>